<sequence>MGIEIGSAGETLAAVVISNELGSTPSPKSAPDGSTSPSCANCGTALSGAYCHACGQSSHIHRSLLHMLEEVLHGIFHFDTKAWRTIPALILRPGHLTKDYIEGKRTSYVSPLALFLFLIFLMFFVFSYTTSWKGDDLLKTSNSRESITEELAKAKETLQQKRLEKSQLAEHSADQFDLQIEIREAEAVISKLQDTLGKLDGKIPTVAEAEQELANAEQSLAALRTRQAEIKSAKSAETPDPASTTATSDASASAKDKSHVADPDVAQTKPWEIAQEIRFMERQVKYHKKRVASVIEQHKRLEKDQTSKTTAASATKAASTTSASAVLASAEKTASSATDETEESTDDAASDFSDLSKIPYIGKTLAHIDSNRELTLYKMKKNASSAAFLLIPISLPFLWLLFAFKRKYVMFDHTVFALYSLSFMSLLMIAVATLSKFEFTGTASMLFVFVPPIHMFSQLRHAYSLGVLASLWRTIALLFIALIALTIYAAVVTVLST</sequence>
<dbReference type="Pfam" id="PF12412">
    <property type="entry name" value="DUF3667"/>
    <property type="match status" value="1"/>
</dbReference>
<evidence type="ECO:0000313" key="3">
    <source>
        <dbReference type="EMBL" id="MBC3833016.1"/>
    </source>
</evidence>
<keyword evidence="2" id="KW-0472">Membrane</keyword>
<evidence type="ECO:0000313" key="4">
    <source>
        <dbReference type="Proteomes" id="UP000643610"/>
    </source>
</evidence>
<feature type="compositionally biased region" description="Low complexity" evidence="1">
    <location>
        <begin position="235"/>
        <end position="253"/>
    </location>
</feature>
<keyword evidence="4" id="KW-1185">Reference proteome</keyword>
<dbReference type="RefSeq" id="WP_186892055.1">
    <property type="nucleotide sequence ID" value="NZ_JACOFU010000007.1"/>
</dbReference>
<evidence type="ECO:0000256" key="2">
    <source>
        <dbReference type="SAM" id="Phobius"/>
    </source>
</evidence>
<organism evidence="3 4">
    <name type="scientific">Undibacterium amnicola</name>
    <dbReference type="NCBI Taxonomy" id="1834038"/>
    <lineage>
        <taxon>Bacteria</taxon>
        <taxon>Pseudomonadati</taxon>
        <taxon>Pseudomonadota</taxon>
        <taxon>Betaproteobacteria</taxon>
        <taxon>Burkholderiales</taxon>
        <taxon>Oxalobacteraceae</taxon>
        <taxon>Undibacterium</taxon>
    </lineage>
</organism>
<keyword evidence="2" id="KW-1133">Transmembrane helix</keyword>
<feature type="region of interest" description="Disordered" evidence="1">
    <location>
        <begin position="331"/>
        <end position="350"/>
    </location>
</feature>
<feature type="region of interest" description="Disordered" evidence="1">
    <location>
        <begin position="230"/>
        <end position="267"/>
    </location>
</feature>
<feature type="transmembrane region" description="Helical" evidence="2">
    <location>
        <begin position="108"/>
        <end position="128"/>
    </location>
</feature>
<feature type="transmembrane region" description="Helical" evidence="2">
    <location>
        <begin position="416"/>
        <end position="435"/>
    </location>
</feature>
<name>A0ABR6XU92_9BURK</name>
<feature type="transmembrane region" description="Helical" evidence="2">
    <location>
        <begin position="386"/>
        <end position="404"/>
    </location>
</feature>
<reference evidence="3 4" key="1">
    <citation type="submission" date="2020-08" db="EMBL/GenBank/DDBJ databases">
        <title>Novel species isolated from subtropical streams in China.</title>
        <authorList>
            <person name="Lu H."/>
        </authorList>
    </citation>
    <scope>NUCLEOTIDE SEQUENCE [LARGE SCALE GENOMIC DNA]</scope>
    <source>
        <strain evidence="3 4">KCTC 52442</strain>
    </source>
</reference>
<feature type="compositionally biased region" description="Acidic residues" evidence="1">
    <location>
        <begin position="339"/>
        <end position="349"/>
    </location>
</feature>
<accession>A0ABR6XU92</accession>
<evidence type="ECO:0000256" key="1">
    <source>
        <dbReference type="SAM" id="MobiDB-lite"/>
    </source>
</evidence>
<gene>
    <name evidence="3" type="ORF">H8K33_16025</name>
</gene>
<comment type="caution">
    <text evidence="3">The sequence shown here is derived from an EMBL/GenBank/DDBJ whole genome shotgun (WGS) entry which is preliminary data.</text>
</comment>
<dbReference type="EMBL" id="JACOFU010000007">
    <property type="protein sequence ID" value="MBC3833016.1"/>
    <property type="molecule type" value="Genomic_DNA"/>
</dbReference>
<dbReference type="Proteomes" id="UP000643610">
    <property type="component" value="Unassembled WGS sequence"/>
</dbReference>
<proteinExistence type="predicted"/>
<feature type="transmembrane region" description="Helical" evidence="2">
    <location>
        <begin position="471"/>
        <end position="495"/>
    </location>
</feature>
<dbReference type="InterPro" id="IPR022134">
    <property type="entry name" value="DUF3667"/>
</dbReference>
<protein>
    <submittedName>
        <fullName evidence="3">DUF3667 domain-containing protein</fullName>
    </submittedName>
</protein>
<keyword evidence="2" id="KW-0812">Transmembrane</keyword>